<dbReference type="Proteomes" id="UP001227543">
    <property type="component" value="Unassembled WGS sequence"/>
</dbReference>
<proteinExistence type="predicted"/>
<feature type="compositionally biased region" description="Polar residues" evidence="1">
    <location>
        <begin position="176"/>
        <end position="198"/>
    </location>
</feature>
<dbReference type="GeneID" id="85405284"/>
<feature type="region of interest" description="Disordered" evidence="1">
    <location>
        <begin position="128"/>
        <end position="198"/>
    </location>
</feature>
<gene>
    <name evidence="2" type="ORF">CTAM01_05016</name>
</gene>
<reference evidence="2 3" key="1">
    <citation type="submission" date="2016-10" db="EMBL/GenBank/DDBJ databases">
        <title>The genome sequence of Colletotrichum fioriniae PJ7.</title>
        <authorList>
            <person name="Baroncelli R."/>
        </authorList>
    </citation>
    <scope>NUCLEOTIDE SEQUENCE [LARGE SCALE GENOMIC DNA]</scope>
    <source>
        <strain evidence="2 3">Tom-12</strain>
    </source>
</reference>
<organism evidence="2 3">
    <name type="scientific">Colletotrichum tamarilloi</name>
    <dbReference type="NCBI Taxonomy" id="1209934"/>
    <lineage>
        <taxon>Eukaryota</taxon>
        <taxon>Fungi</taxon>
        <taxon>Dikarya</taxon>
        <taxon>Ascomycota</taxon>
        <taxon>Pezizomycotina</taxon>
        <taxon>Sordariomycetes</taxon>
        <taxon>Hypocreomycetidae</taxon>
        <taxon>Glomerellales</taxon>
        <taxon>Glomerellaceae</taxon>
        <taxon>Colletotrichum</taxon>
        <taxon>Colletotrichum acutatum species complex</taxon>
    </lineage>
</organism>
<evidence type="ECO:0000313" key="2">
    <source>
        <dbReference type="EMBL" id="KAK1503027.1"/>
    </source>
</evidence>
<evidence type="ECO:0000256" key="1">
    <source>
        <dbReference type="SAM" id="MobiDB-lite"/>
    </source>
</evidence>
<accession>A0ABQ9RGF2</accession>
<dbReference type="EMBL" id="MLFU01000012">
    <property type="protein sequence ID" value="KAK1503027.1"/>
    <property type="molecule type" value="Genomic_DNA"/>
</dbReference>
<keyword evidence="3" id="KW-1185">Reference proteome</keyword>
<evidence type="ECO:0000313" key="3">
    <source>
        <dbReference type="Proteomes" id="UP001227543"/>
    </source>
</evidence>
<comment type="caution">
    <text evidence="2">The sequence shown here is derived from an EMBL/GenBank/DDBJ whole genome shotgun (WGS) entry which is preliminary data.</text>
</comment>
<sequence length="198" mass="21934">MSKANHAALPYVSQFIPVRTILKVPRDVRETETPRPVCASVAQEHHIQTHNTSLATPSFAALRRIPDHAPESTTTSKRPRNSCKSERTSGKASYITSHPGKASRSQRTYKPSHILSLSHLQRCHSSTYLRTRHPRNLSPLGLPNPQTRGGGGQNTAHAHAQTATDRRIDPLEPSIFNPQSSTRGENPYQSFQPAAQLR</sequence>
<protein>
    <submittedName>
        <fullName evidence="2">Uncharacterized protein</fullName>
    </submittedName>
</protein>
<feature type="region of interest" description="Disordered" evidence="1">
    <location>
        <begin position="68"/>
        <end position="109"/>
    </location>
</feature>
<name>A0ABQ9RGF2_9PEZI</name>
<dbReference type="RefSeq" id="XP_060384415.1">
    <property type="nucleotide sequence ID" value="XM_060521046.1"/>
</dbReference>